<dbReference type="PROSITE" id="PS00678">
    <property type="entry name" value="WD_REPEATS_1"/>
    <property type="match status" value="3"/>
</dbReference>
<evidence type="ECO:0000256" key="14">
    <source>
        <dbReference type="ARBA" id="ARBA00023128"/>
    </source>
</evidence>
<keyword evidence="8" id="KW-0274">FAD</keyword>
<dbReference type="InterPro" id="IPR054585">
    <property type="entry name" value="NDH2-like_C"/>
</dbReference>
<dbReference type="InterPro" id="IPR001680">
    <property type="entry name" value="WD40_rpt"/>
</dbReference>
<keyword evidence="11" id="KW-0560">Oxidoreductase</keyword>
<feature type="compositionally biased region" description="Low complexity" evidence="20">
    <location>
        <begin position="7"/>
        <end position="38"/>
    </location>
</feature>
<dbReference type="InterPro" id="IPR036188">
    <property type="entry name" value="FAD/NAD-bd_sf"/>
</dbReference>
<dbReference type="FunFam" id="3.50.50.100:FF:000005">
    <property type="entry name" value="NADH-ubiquinone oxidoreductase 64 kDa subunit"/>
    <property type="match status" value="1"/>
</dbReference>
<evidence type="ECO:0000256" key="5">
    <source>
        <dbReference type="ARBA" id="ARBA00022630"/>
    </source>
</evidence>
<accession>A0A9Q8Z9F9</accession>
<dbReference type="CDD" id="cd22881">
    <property type="entry name" value="Mdv1_N"/>
    <property type="match status" value="1"/>
</dbReference>
<dbReference type="InterPro" id="IPR045024">
    <property type="entry name" value="NDH-2"/>
</dbReference>
<dbReference type="FunFam" id="3.50.50.100:FF:000002">
    <property type="entry name" value="External alternative NAD(P)H-ubiquinone oxidoreductase B1, mitochondrial"/>
    <property type="match status" value="1"/>
</dbReference>
<comment type="function">
    <text evidence="18">Involved in mitochondrial fission. Acts as an adapter protein required to form mitochondrial fission complexes. Formation of these complexes is required to promote constriction and fission of the mitochondrial compartment at a late step in mitochondrial division.</text>
</comment>
<evidence type="ECO:0000256" key="12">
    <source>
        <dbReference type="ARBA" id="ARBA00023027"/>
    </source>
</evidence>
<dbReference type="Pfam" id="PF22366">
    <property type="entry name" value="NDH2_C"/>
    <property type="match status" value="1"/>
</dbReference>
<evidence type="ECO:0000256" key="16">
    <source>
        <dbReference type="ARBA" id="ARBA00038415"/>
    </source>
</evidence>
<feature type="region of interest" description="Disordered" evidence="20">
    <location>
        <begin position="268"/>
        <end position="310"/>
    </location>
</feature>
<evidence type="ECO:0000256" key="7">
    <source>
        <dbReference type="ARBA" id="ARBA00022787"/>
    </source>
</evidence>
<dbReference type="OrthoDB" id="5376590at2759"/>
<evidence type="ECO:0000256" key="8">
    <source>
        <dbReference type="ARBA" id="ARBA00022827"/>
    </source>
</evidence>
<keyword evidence="5" id="KW-0285">Flavoprotein</keyword>
<evidence type="ECO:0000256" key="4">
    <source>
        <dbReference type="ARBA" id="ARBA00022574"/>
    </source>
</evidence>
<evidence type="ECO:0000313" key="23">
    <source>
        <dbReference type="Proteomes" id="UP001056012"/>
    </source>
</evidence>
<dbReference type="GO" id="GO:0005743">
    <property type="term" value="C:mitochondrial inner membrane"/>
    <property type="evidence" value="ECO:0007669"/>
    <property type="project" value="UniProtKB-SubCell"/>
</dbReference>
<proteinExistence type="inferred from homology"/>
<keyword evidence="12" id="KW-0520">NAD</keyword>
<dbReference type="Proteomes" id="UP001056012">
    <property type="component" value="Chromosome 4"/>
</dbReference>
<evidence type="ECO:0000313" key="22">
    <source>
        <dbReference type="EMBL" id="USP78926.1"/>
    </source>
</evidence>
<dbReference type="PRINTS" id="PR00320">
    <property type="entry name" value="GPROTEINBRPT"/>
</dbReference>
<evidence type="ECO:0000259" key="21">
    <source>
        <dbReference type="PROSITE" id="PS50222"/>
    </source>
</evidence>
<feature type="repeat" description="WD" evidence="19">
    <location>
        <begin position="332"/>
        <end position="373"/>
    </location>
</feature>
<keyword evidence="9" id="KW-0106">Calcium</keyword>
<reference evidence="22" key="1">
    <citation type="submission" date="2021-12" db="EMBL/GenBank/DDBJ databases">
        <title>Curvularia clavata genome.</title>
        <authorList>
            <person name="Cao Y."/>
        </authorList>
    </citation>
    <scope>NUCLEOTIDE SEQUENCE</scope>
    <source>
        <strain evidence="22">Yc1106</strain>
    </source>
</reference>
<dbReference type="GO" id="GO:0005741">
    <property type="term" value="C:mitochondrial outer membrane"/>
    <property type="evidence" value="ECO:0007669"/>
    <property type="project" value="UniProtKB-SubCell"/>
</dbReference>
<evidence type="ECO:0000256" key="10">
    <source>
        <dbReference type="ARBA" id="ARBA00022946"/>
    </source>
</evidence>
<comment type="subcellular location">
    <subcellularLocation>
        <location evidence="1">Mitochondrion inner membrane</location>
        <topology evidence="1">Peripheral membrane protein</topology>
        <orientation evidence="1">Intermembrane side</orientation>
    </subcellularLocation>
    <subcellularLocation>
        <location evidence="2">Mitochondrion outer membrane</location>
        <topology evidence="2">Peripheral membrane protein</topology>
        <orientation evidence="2">Cytoplasmic side</orientation>
    </subcellularLocation>
</comment>
<evidence type="ECO:0000256" key="2">
    <source>
        <dbReference type="ARBA" id="ARBA00004570"/>
    </source>
</evidence>
<comment type="similarity">
    <text evidence="16">Belongs to the WD repeat MDV1/CAF4 family.</text>
</comment>
<dbReference type="EMBL" id="CP089277">
    <property type="protein sequence ID" value="USP78926.1"/>
    <property type="molecule type" value="Genomic_DNA"/>
</dbReference>
<dbReference type="PROSITE" id="PS00018">
    <property type="entry name" value="EF_HAND_1"/>
    <property type="match status" value="1"/>
</dbReference>
<dbReference type="SMART" id="SM00054">
    <property type="entry name" value="EFh"/>
    <property type="match status" value="1"/>
</dbReference>
<dbReference type="GO" id="GO:0005509">
    <property type="term" value="F:calcium ion binding"/>
    <property type="evidence" value="ECO:0007669"/>
    <property type="project" value="InterPro"/>
</dbReference>
<dbReference type="PROSITE" id="PS50222">
    <property type="entry name" value="EF_HAND_2"/>
    <property type="match status" value="1"/>
</dbReference>
<dbReference type="SUPFAM" id="SSF51905">
    <property type="entry name" value="FAD/NAD(P)-binding domain"/>
    <property type="match status" value="2"/>
</dbReference>
<dbReference type="InterPro" id="IPR019775">
    <property type="entry name" value="WD40_repeat_CS"/>
</dbReference>
<dbReference type="FunFam" id="2.130.10.10:FF:000881">
    <property type="entry name" value="Mitochondrial division protein 1"/>
    <property type="match status" value="1"/>
</dbReference>
<feature type="domain" description="EF-hand" evidence="21">
    <location>
        <begin position="1221"/>
        <end position="1256"/>
    </location>
</feature>
<keyword evidence="23" id="KW-1185">Reference proteome</keyword>
<dbReference type="GO" id="GO:0003954">
    <property type="term" value="F:NADH dehydrogenase activity"/>
    <property type="evidence" value="ECO:0007669"/>
    <property type="project" value="InterPro"/>
</dbReference>
<feature type="repeat" description="WD" evidence="19">
    <location>
        <begin position="374"/>
        <end position="413"/>
    </location>
</feature>
<dbReference type="InterPro" id="IPR015943">
    <property type="entry name" value="WD40/YVTN_repeat-like_dom_sf"/>
</dbReference>
<dbReference type="InterPro" id="IPR002048">
    <property type="entry name" value="EF_hand_dom"/>
</dbReference>
<comment type="similarity">
    <text evidence="3">Belongs to the NADH dehydrogenase family.</text>
</comment>
<dbReference type="Gene3D" id="6.10.280.220">
    <property type="match status" value="1"/>
</dbReference>
<gene>
    <name evidence="22" type="ORF">yc1106_06200</name>
</gene>
<dbReference type="SUPFAM" id="SSF47473">
    <property type="entry name" value="EF-hand"/>
    <property type="match status" value="1"/>
</dbReference>
<keyword evidence="4 19" id="KW-0853">WD repeat</keyword>
<dbReference type="CDD" id="cd00200">
    <property type="entry name" value="WD40"/>
    <property type="match status" value="1"/>
</dbReference>
<sequence length="1374" mass="152769">MASSTARNGSPGRGRSTSPRSPRYSQSFDDQQPPQQEETSFIDSLPDTRHLQAFGKKVTATAGSLIGAEGVTQHYQHAIGELHRELRRPLMQRSVFSFAQTTPRELVRSRISVPEIQQRALAYIPNDLLANIPEDNSEFSLFQGFEASLPDKPDSSLRSNARHNARGQRLIGDGLNDEDPNVPPSMRKLKSQRNSMAHRLEMMGVRKHMCVAEIHEIDNKIANLNTMRKMVIDRLAGLEQEEGDLEQDLLTVDNQIEDLQEELDDEAALAPKTAGSQTSEDQSEGKGEFMSESIYQKIPSSPRTKGKKRLSKRMSMPVLHEHLQSGSKIKELPAHMESITAMDFDAPWGMMVTAALDDTVRVWDLSAGRCIGMLEGHLSSVRCLQVEDNIVATGSMDATIRLWDLSRAEYAPMDNRINKHDEESDDGLAFENSEDAPPAPPSTSMQDCPMFSLESHVDEVTALHFRGDTLVSGSADKTLRQWDLVKGRCVQTLDVLWAAAQATAANTTNSAWKQTGRTADAAADFVGAIQVFDAALACGTADGMVRLWDLRSGQVHRSLVGHTGPVTALQFDDVHLVTGSADRSIRIWDLRTGAIADAYAYDHPVTSMMFDSRRIVSAAGEDVVKVYDKTDGRHWDCGPGANEEDTTKHSIIEHVRIKDGYLVEGRKDGTVDPNFAIVFQLLVQLSPAPLSATPPSTSFTPDPSCITPVPTFRNATTARLITVARAQCHFQILPPVHEIASSSDLSIPHLLQQWQPSSCIQTRNPTALIFEQATSRRYLPTLGSFVLVSGVLVVAFFVYDAYTYNEDPVTVDLPVSELALNPRRGGPKNLPIANHFVDDDESPENKQLKHKPKLVILGTGWGSVALLKQLHEDDYHVTVISPSNTFLFTPMLPSATVGTLELRSLVEPVRRIVRRVRGHFLKAKAEDVEFSEKLVECSAVDAEGKEQRFYVPYDKLVIGVGSVSNSHGVKGLEHCHFLKDISDARIIRNQVVKNLENACLPTTSDEERRRLLSFVVCGGGPTGVEFAAELFDMLNEDLCKLYPKLLRNEISVHVIQSRGHILNTYDEALSQYAEQRFAHDSVDILTNSRVKEVQSDRILFSQKDENGKIITKEIPMGFCLWSTGVAQTDFCKRLAAKLDGQNNRHALETDTHLRLNGAPLGDVYAIGDCATVQNNVSDHIVNFLRSTAWEKGKDPESLHISYSDWRGIAKRVKQRFPQAANHLRRLDKLFEQYDKDKSGTLDFGELRELLFQIDSKLTSLPATAQRANQQGEYLGRKFNKMAQAAPGMAMNNVDYGDLDDAVYKAFEYKHLGSLAYIGNAAIFDYNGYGLSGGLLAVYLWRGVYFAQSVSFRTRCLLAMDWTKRALFGRDLMNF</sequence>
<evidence type="ECO:0000256" key="13">
    <source>
        <dbReference type="ARBA" id="ARBA00023054"/>
    </source>
</evidence>
<dbReference type="PANTHER" id="PTHR43706">
    <property type="entry name" value="NADH DEHYDROGENASE"/>
    <property type="match status" value="1"/>
</dbReference>
<organism evidence="22 23">
    <name type="scientific">Curvularia clavata</name>
    <dbReference type="NCBI Taxonomy" id="95742"/>
    <lineage>
        <taxon>Eukaryota</taxon>
        <taxon>Fungi</taxon>
        <taxon>Dikarya</taxon>
        <taxon>Ascomycota</taxon>
        <taxon>Pezizomycotina</taxon>
        <taxon>Dothideomycetes</taxon>
        <taxon>Pleosporomycetidae</taxon>
        <taxon>Pleosporales</taxon>
        <taxon>Pleosporineae</taxon>
        <taxon>Pleosporaceae</taxon>
        <taxon>Curvularia</taxon>
    </lineage>
</organism>
<keyword evidence="15" id="KW-0472">Membrane</keyword>
<keyword evidence="7" id="KW-1000">Mitochondrion outer membrane</keyword>
<evidence type="ECO:0000256" key="18">
    <source>
        <dbReference type="ARBA" id="ARBA00043913"/>
    </source>
</evidence>
<evidence type="ECO:0000256" key="1">
    <source>
        <dbReference type="ARBA" id="ARBA00004137"/>
    </source>
</evidence>
<evidence type="ECO:0000256" key="3">
    <source>
        <dbReference type="ARBA" id="ARBA00005272"/>
    </source>
</evidence>
<dbReference type="PROSITE" id="PS50294">
    <property type="entry name" value="WD_REPEATS_REGION"/>
    <property type="match status" value="4"/>
</dbReference>
<dbReference type="VEuPathDB" id="FungiDB:yc1106_06200"/>
<dbReference type="Pfam" id="PF07992">
    <property type="entry name" value="Pyr_redox_2"/>
    <property type="match status" value="1"/>
</dbReference>
<evidence type="ECO:0000256" key="9">
    <source>
        <dbReference type="ARBA" id="ARBA00022837"/>
    </source>
</evidence>
<evidence type="ECO:0000256" key="19">
    <source>
        <dbReference type="PROSITE-ProRule" id="PRU00221"/>
    </source>
</evidence>
<evidence type="ECO:0000256" key="15">
    <source>
        <dbReference type="ARBA" id="ARBA00023136"/>
    </source>
</evidence>
<keyword evidence="6" id="KW-0677">Repeat</keyword>
<dbReference type="SMART" id="SM00320">
    <property type="entry name" value="WD40"/>
    <property type="match status" value="6"/>
</dbReference>
<feature type="repeat" description="WD" evidence="19">
    <location>
        <begin position="559"/>
        <end position="598"/>
    </location>
</feature>
<feature type="region of interest" description="Disordered" evidence="20">
    <location>
        <begin position="417"/>
        <end position="445"/>
    </location>
</feature>
<feature type="compositionally biased region" description="Acidic residues" evidence="20">
    <location>
        <begin position="423"/>
        <end position="434"/>
    </location>
</feature>
<dbReference type="InterPro" id="IPR020472">
    <property type="entry name" value="WD40_PAC1"/>
</dbReference>
<dbReference type="InterPro" id="IPR011992">
    <property type="entry name" value="EF-hand-dom_pair"/>
</dbReference>
<name>A0A9Q8Z9F9_CURCL</name>
<feature type="repeat" description="WD" evidence="19">
    <location>
        <begin position="536"/>
        <end position="558"/>
    </location>
</feature>
<dbReference type="Gene3D" id="3.50.50.100">
    <property type="match status" value="2"/>
</dbReference>
<dbReference type="PROSITE" id="PS50082">
    <property type="entry name" value="WD_REPEATS_2"/>
    <property type="match status" value="5"/>
</dbReference>
<feature type="region of interest" description="Disordered" evidence="20">
    <location>
        <begin position="170"/>
        <end position="192"/>
    </location>
</feature>
<evidence type="ECO:0000256" key="6">
    <source>
        <dbReference type="ARBA" id="ARBA00022737"/>
    </source>
</evidence>
<evidence type="ECO:0000256" key="11">
    <source>
        <dbReference type="ARBA" id="ARBA00023002"/>
    </source>
</evidence>
<dbReference type="SUPFAM" id="SSF50978">
    <property type="entry name" value="WD40 repeat-like"/>
    <property type="match status" value="1"/>
</dbReference>
<protein>
    <recommendedName>
        <fullName evidence="17">Mitochondrial division protein 1</fullName>
    </recommendedName>
</protein>
<feature type="region of interest" description="Disordered" evidence="20">
    <location>
        <begin position="1"/>
        <end position="39"/>
    </location>
</feature>
<dbReference type="InterPro" id="IPR036322">
    <property type="entry name" value="WD40_repeat_dom_sf"/>
</dbReference>
<dbReference type="PANTHER" id="PTHR43706:SF50">
    <property type="entry name" value="NADH DEHYDROGENASE (UBIQUINONE)-RELATED"/>
    <property type="match status" value="1"/>
</dbReference>
<keyword evidence="10" id="KW-0809">Transit peptide</keyword>
<keyword evidence="13" id="KW-0175">Coiled coil</keyword>
<dbReference type="InterPro" id="IPR023753">
    <property type="entry name" value="FAD/NAD-binding_dom"/>
</dbReference>
<keyword evidence="14" id="KW-0496">Mitochondrion</keyword>
<dbReference type="Gene3D" id="2.130.10.10">
    <property type="entry name" value="YVTN repeat-like/Quinoprotein amine dehydrogenase"/>
    <property type="match status" value="2"/>
</dbReference>
<dbReference type="InterPro" id="IPR018247">
    <property type="entry name" value="EF_Hand_1_Ca_BS"/>
</dbReference>
<evidence type="ECO:0000256" key="20">
    <source>
        <dbReference type="SAM" id="MobiDB-lite"/>
    </source>
</evidence>
<evidence type="ECO:0000256" key="17">
    <source>
        <dbReference type="ARBA" id="ARBA00039789"/>
    </source>
</evidence>
<dbReference type="Pfam" id="PF00400">
    <property type="entry name" value="WD40"/>
    <property type="match status" value="4"/>
</dbReference>
<feature type="repeat" description="WD" evidence="19">
    <location>
        <begin position="453"/>
        <end position="492"/>
    </location>
</feature>